<dbReference type="PROSITE" id="PS51704">
    <property type="entry name" value="GP_PDE"/>
    <property type="match status" value="1"/>
</dbReference>
<evidence type="ECO:0000256" key="4">
    <source>
        <dbReference type="ARBA" id="ARBA00022798"/>
    </source>
</evidence>
<reference evidence="9" key="2">
    <citation type="submission" date="2020-09" db="EMBL/GenBank/DDBJ databases">
        <authorList>
            <person name="Sun Q."/>
            <person name="Zhou Y."/>
        </authorList>
    </citation>
    <scope>NUCLEOTIDE SEQUENCE</scope>
    <source>
        <strain evidence="9">CGMCC 1.7086</strain>
    </source>
</reference>
<dbReference type="RefSeq" id="WP_188699193.1">
    <property type="nucleotide sequence ID" value="NZ_BMLS01000009.1"/>
</dbReference>
<dbReference type="GO" id="GO:0006071">
    <property type="term" value="P:glycerol metabolic process"/>
    <property type="evidence" value="ECO:0007669"/>
    <property type="project" value="UniProtKB-KW"/>
</dbReference>
<reference evidence="9" key="1">
    <citation type="journal article" date="2014" name="Int. J. Syst. Evol. Microbiol.">
        <title>Complete genome sequence of Corynebacterium casei LMG S-19264T (=DSM 44701T), isolated from a smear-ripened cheese.</title>
        <authorList>
            <consortium name="US DOE Joint Genome Institute (JGI-PGF)"/>
            <person name="Walter F."/>
            <person name="Albersmeier A."/>
            <person name="Kalinowski J."/>
            <person name="Ruckert C."/>
        </authorList>
    </citation>
    <scope>NUCLEOTIDE SEQUENCE</scope>
    <source>
        <strain evidence="9">CGMCC 1.7086</strain>
    </source>
</reference>
<comment type="similarity">
    <text evidence="1">Belongs to the glycerophosphoryl diester phosphodiesterase family.</text>
</comment>
<dbReference type="GO" id="GO:0042597">
    <property type="term" value="C:periplasmic space"/>
    <property type="evidence" value="ECO:0007669"/>
    <property type="project" value="TreeGrafter"/>
</dbReference>
<evidence type="ECO:0000256" key="7">
    <source>
        <dbReference type="SAM" id="SignalP"/>
    </source>
</evidence>
<name>A0A917Z7B2_9ALTE</name>
<organism evidence="9 10">
    <name type="scientific">Bowmanella pacifica</name>
    <dbReference type="NCBI Taxonomy" id="502051"/>
    <lineage>
        <taxon>Bacteria</taxon>
        <taxon>Pseudomonadati</taxon>
        <taxon>Pseudomonadota</taxon>
        <taxon>Gammaproteobacteria</taxon>
        <taxon>Alteromonadales</taxon>
        <taxon>Alteromonadaceae</taxon>
        <taxon>Bowmanella</taxon>
    </lineage>
</organism>
<comment type="caution">
    <text evidence="9">The sequence shown here is derived from an EMBL/GenBank/DDBJ whole genome shotgun (WGS) entry which is preliminary data.</text>
</comment>
<dbReference type="AlphaFoldDB" id="A0A917Z7B2"/>
<keyword evidence="3 7" id="KW-0732">Signal</keyword>
<evidence type="ECO:0000256" key="6">
    <source>
        <dbReference type="ARBA" id="ARBA00047512"/>
    </source>
</evidence>
<dbReference type="GO" id="GO:0008889">
    <property type="term" value="F:glycerophosphodiester phosphodiesterase activity"/>
    <property type="evidence" value="ECO:0007669"/>
    <property type="project" value="UniProtKB-EC"/>
</dbReference>
<evidence type="ECO:0000313" key="9">
    <source>
        <dbReference type="EMBL" id="GGO75066.1"/>
    </source>
</evidence>
<feature type="signal peptide" evidence="7">
    <location>
        <begin position="1"/>
        <end position="21"/>
    </location>
</feature>
<feature type="chain" id="PRO_5037978569" description="glycerophosphodiester phosphodiesterase" evidence="7">
    <location>
        <begin position="22"/>
        <end position="323"/>
    </location>
</feature>
<dbReference type="EC" id="3.1.4.46" evidence="2"/>
<evidence type="ECO:0000259" key="8">
    <source>
        <dbReference type="PROSITE" id="PS51704"/>
    </source>
</evidence>
<evidence type="ECO:0000313" key="10">
    <source>
        <dbReference type="Proteomes" id="UP000606935"/>
    </source>
</evidence>
<keyword evidence="4" id="KW-0319">Glycerol metabolism</keyword>
<keyword evidence="10" id="KW-1185">Reference proteome</keyword>
<dbReference type="Proteomes" id="UP000606935">
    <property type="component" value="Unassembled WGS sequence"/>
</dbReference>
<keyword evidence="5" id="KW-0378">Hydrolase</keyword>
<dbReference type="Pfam" id="PF03009">
    <property type="entry name" value="GDPD"/>
    <property type="match status" value="1"/>
</dbReference>
<dbReference type="InterPro" id="IPR017946">
    <property type="entry name" value="PLC-like_Pdiesterase_TIM-brl"/>
</dbReference>
<sequence>MKALLIPTLMLGLLGSVQTVADPQIIAHRGASGYLPEHTLAAVILAHGMDVDYIEQDLVVSKDDQLLVLHDIYLDHVTDVATRFPQRKRADGRFYAVDFTLAELKTLRVTSRHAEQPRQVELTARQGGEMFRISTFAEQIALISQLNQGRGKQIGFYPEVKQAAWHRKQGKDISKLVVSALTEAGLNHPDAKVMVQCFDFAETQRLRNQLGLKTGLVQLIGESDWGNPESDYAWLQSDPGLQAIAKVAQGIGPWHRQLYQVENGQVSAFARMAKQHGLLIHPYTVNFDDAPQGMNFEQLQHMLFEKVKVDGVFTDYPDRISNR</sequence>
<accession>A0A917Z7B2</accession>
<dbReference type="GO" id="GO:0006629">
    <property type="term" value="P:lipid metabolic process"/>
    <property type="evidence" value="ECO:0007669"/>
    <property type="project" value="InterPro"/>
</dbReference>
<proteinExistence type="inferred from homology"/>
<dbReference type="Gene3D" id="3.20.20.190">
    <property type="entry name" value="Phosphatidylinositol (PI) phosphodiesterase"/>
    <property type="match status" value="1"/>
</dbReference>
<dbReference type="NCBIfam" id="NF008354">
    <property type="entry name" value="PRK11143.1"/>
    <property type="match status" value="1"/>
</dbReference>
<feature type="domain" description="GP-PDE" evidence="8">
    <location>
        <begin position="23"/>
        <end position="323"/>
    </location>
</feature>
<gene>
    <name evidence="9" type="primary">glpQ</name>
    <name evidence="9" type="ORF">GCM10010982_39370</name>
</gene>
<dbReference type="EMBL" id="BMLS01000009">
    <property type="protein sequence ID" value="GGO75066.1"/>
    <property type="molecule type" value="Genomic_DNA"/>
</dbReference>
<evidence type="ECO:0000256" key="3">
    <source>
        <dbReference type="ARBA" id="ARBA00022729"/>
    </source>
</evidence>
<evidence type="ECO:0000256" key="1">
    <source>
        <dbReference type="ARBA" id="ARBA00007277"/>
    </source>
</evidence>
<dbReference type="PANTHER" id="PTHR43620:SF7">
    <property type="entry name" value="GLYCEROPHOSPHODIESTER PHOSPHODIESTERASE GDPD5-RELATED"/>
    <property type="match status" value="1"/>
</dbReference>
<evidence type="ECO:0000256" key="5">
    <source>
        <dbReference type="ARBA" id="ARBA00022801"/>
    </source>
</evidence>
<dbReference type="InterPro" id="IPR030395">
    <property type="entry name" value="GP_PDE_dom"/>
</dbReference>
<dbReference type="PANTHER" id="PTHR43620">
    <property type="entry name" value="GLYCEROPHOSPHORYL DIESTER PHOSPHODIESTERASE"/>
    <property type="match status" value="1"/>
</dbReference>
<protein>
    <recommendedName>
        <fullName evidence="2">glycerophosphodiester phosphodiesterase</fullName>
        <ecNumber evidence="2">3.1.4.46</ecNumber>
    </recommendedName>
</protein>
<evidence type="ECO:0000256" key="2">
    <source>
        <dbReference type="ARBA" id="ARBA00012247"/>
    </source>
</evidence>
<dbReference type="SUPFAM" id="SSF51695">
    <property type="entry name" value="PLC-like phosphodiesterases"/>
    <property type="match status" value="1"/>
</dbReference>
<comment type="catalytic activity">
    <reaction evidence="6">
        <text>a sn-glycero-3-phosphodiester + H2O = an alcohol + sn-glycerol 3-phosphate + H(+)</text>
        <dbReference type="Rhea" id="RHEA:12969"/>
        <dbReference type="ChEBI" id="CHEBI:15377"/>
        <dbReference type="ChEBI" id="CHEBI:15378"/>
        <dbReference type="ChEBI" id="CHEBI:30879"/>
        <dbReference type="ChEBI" id="CHEBI:57597"/>
        <dbReference type="ChEBI" id="CHEBI:83408"/>
        <dbReference type="EC" id="3.1.4.46"/>
    </reaction>
</comment>